<keyword evidence="1" id="KW-0812">Transmembrane</keyword>
<evidence type="ECO:0000313" key="2">
    <source>
        <dbReference type="EMBL" id="KAA6387347.1"/>
    </source>
</evidence>
<proteinExistence type="predicted"/>
<feature type="transmembrane region" description="Helical" evidence="1">
    <location>
        <begin position="64"/>
        <end position="83"/>
    </location>
</feature>
<keyword evidence="1" id="KW-0472">Membrane</keyword>
<accession>A0A5J4VXI9</accession>
<dbReference type="EMBL" id="SNRW01004411">
    <property type="protein sequence ID" value="KAA6387347.1"/>
    <property type="molecule type" value="Genomic_DNA"/>
</dbReference>
<sequence length="112" mass="12949">MGIRFVDYTQSKHVDVLKKKHQIRSKEYGTPPVIRRADLVYCAQAYSMEPRPFKNVMELINTRLLIQSLLFHLFAGLCVLTPLSREGYMVAKGGRGQLALLQVVFYNTLFHY</sequence>
<protein>
    <submittedName>
        <fullName evidence="2">Uncharacterized protein</fullName>
    </submittedName>
</protein>
<gene>
    <name evidence="2" type="ORF">EZS28_017126</name>
</gene>
<organism evidence="2 3">
    <name type="scientific">Streblomastix strix</name>
    <dbReference type="NCBI Taxonomy" id="222440"/>
    <lineage>
        <taxon>Eukaryota</taxon>
        <taxon>Metamonada</taxon>
        <taxon>Preaxostyla</taxon>
        <taxon>Oxymonadida</taxon>
        <taxon>Streblomastigidae</taxon>
        <taxon>Streblomastix</taxon>
    </lineage>
</organism>
<evidence type="ECO:0000313" key="3">
    <source>
        <dbReference type="Proteomes" id="UP000324800"/>
    </source>
</evidence>
<reference evidence="2 3" key="1">
    <citation type="submission" date="2019-03" db="EMBL/GenBank/DDBJ databases">
        <title>Single cell metagenomics reveals metabolic interactions within the superorganism composed of flagellate Streblomastix strix and complex community of Bacteroidetes bacteria on its surface.</title>
        <authorList>
            <person name="Treitli S.C."/>
            <person name="Kolisko M."/>
            <person name="Husnik F."/>
            <person name="Keeling P."/>
            <person name="Hampl V."/>
        </authorList>
    </citation>
    <scope>NUCLEOTIDE SEQUENCE [LARGE SCALE GENOMIC DNA]</scope>
    <source>
        <strain evidence="2">ST1C</strain>
    </source>
</reference>
<evidence type="ECO:0000256" key="1">
    <source>
        <dbReference type="SAM" id="Phobius"/>
    </source>
</evidence>
<keyword evidence="1" id="KW-1133">Transmembrane helix</keyword>
<comment type="caution">
    <text evidence="2">The sequence shown here is derived from an EMBL/GenBank/DDBJ whole genome shotgun (WGS) entry which is preliminary data.</text>
</comment>
<dbReference type="AlphaFoldDB" id="A0A5J4VXI9"/>
<dbReference type="Proteomes" id="UP000324800">
    <property type="component" value="Unassembled WGS sequence"/>
</dbReference>
<name>A0A5J4VXI9_9EUKA</name>